<dbReference type="InterPro" id="IPR013096">
    <property type="entry name" value="Cupin_2"/>
</dbReference>
<dbReference type="InterPro" id="IPR011051">
    <property type="entry name" value="RmlC_Cupin_sf"/>
</dbReference>
<dbReference type="STRING" id="529704.SAMN02927913_2295"/>
<dbReference type="InterPro" id="IPR014500">
    <property type="entry name" value="UCP019307_cupin"/>
</dbReference>
<evidence type="ECO:0000313" key="3">
    <source>
        <dbReference type="Proteomes" id="UP000199420"/>
    </source>
</evidence>
<dbReference type="Pfam" id="PF07883">
    <property type="entry name" value="Cupin_2"/>
    <property type="match status" value="1"/>
</dbReference>
<evidence type="ECO:0000259" key="1">
    <source>
        <dbReference type="Pfam" id="PF07883"/>
    </source>
</evidence>
<dbReference type="PIRSF" id="PIRSF019307">
    <property type="entry name" value="UCP019307"/>
    <property type="match status" value="1"/>
</dbReference>
<accession>A0A1H6Y6Q0</accession>
<sequence>MAGALVGSCTCAGASSHDAMQRLTTMQTEAFRLARHDWVPNHPRLPVLLYHQALDDPGNDAATTFEGRFDGNGWPPQWRAGIYDFHHYHSTAHEVLGVARGTARLVLGGPGGREVEVGVGDVVLLPAGTGHCSVESSDGFLVVGAYPPGQKWDIRREPPTQEMLDCIAQLPFPACDPVSGEQGPMLACWSPPTEA</sequence>
<protein>
    <submittedName>
        <fullName evidence="2">Uncharacterized protein YjlB</fullName>
    </submittedName>
</protein>
<organism evidence="2 3">
    <name type="scientific">Frateuria terrea</name>
    <dbReference type="NCBI Taxonomy" id="529704"/>
    <lineage>
        <taxon>Bacteria</taxon>
        <taxon>Pseudomonadati</taxon>
        <taxon>Pseudomonadota</taxon>
        <taxon>Gammaproteobacteria</taxon>
        <taxon>Lysobacterales</taxon>
        <taxon>Rhodanobacteraceae</taxon>
        <taxon>Frateuria</taxon>
    </lineage>
</organism>
<keyword evidence="3" id="KW-1185">Reference proteome</keyword>
<dbReference type="EMBL" id="FNYC01000006">
    <property type="protein sequence ID" value="SEJ36146.1"/>
    <property type="molecule type" value="Genomic_DNA"/>
</dbReference>
<gene>
    <name evidence="2" type="ORF">SAMN04487997_3146</name>
</gene>
<dbReference type="AlphaFoldDB" id="A0A1H6Y6Q0"/>
<reference evidence="2 3" key="1">
    <citation type="submission" date="2016-10" db="EMBL/GenBank/DDBJ databases">
        <authorList>
            <person name="de Groot N.N."/>
        </authorList>
    </citation>
    <scope>NUCLEOTIDE SEQUENCE [LARGE SCALE GENOMIC DNA]</scope>
    <source>
        <strain evidence="2 3">DSM 26515</strain>
    </source>
</reference>
<dbReference type="Gene3D" id="2.60.120.10">
    <property type="entry name" value="Jelly Rolls"/>
    <property type="match status" value="1"/>
</dbReference>
<evidence type="ECO:0000313" key="2">
    <source>
        <dbReference type="EMBL" id="SEJ36146.1"/>
    </source>
</evidence>
<proteinExistence type="predicted"/>
<dbReference type="PANTHER" id="PTHR36448">
    <property type="entry name" value="BLR7373 PROTEIN"/>
    <property type="match status" value="1"/>
</dbReference>
<dbReference type="PANTHER" id="PTHR36448:SF2">
    <property type="entry name" value="CUPIN TYPE-1 DOMAIN-CONTAINING PROTEIN"/>
    <property type="match status" value="1"/>
</dbReference>
<dbReference type="InterPro" id="IPR014710">
    <property type="entry name" value="RmlC-like_jellyroll"/>
</dbReference>
<dbReference type="InterPro" id="IPR047121">
    <property type="entry name" value="YjiB-like"/>
</dbReference>
<dbReference type="CDD" id="cd02219">
    <property type="entry name" value="cupin_YjlB-like"/>
    <property type="match status" value="1"/>
</dbReference>
<dbReference type="SUPFAM" id="SSF51182">
    <property type="entry name" value="RmlC-like cupins"/>
    <property type="match status" value="1"/>
</dbReference>
<feature type="domain" description="Cupin type-2" evidence="1">
    <location>
        <begin position="86"/>
        <end position="133"/>
    </location>
</feature>
<dbReference type="Proteomes" id="UP000199420">
    <property type="component" value="Unassembled WGS sequence"/>
</dbReference>
<name>A0A1H6Y6Q0_9GAMM</name>